<organism evidence="4 5">
    <name type="scientific">Flaviaesturariibacter aridisoli</name>
    <dbReference type="NCBI Taxonomy" id="2545761"/>
    <lineage>
        <taxon>Bacteria</taxon>
        <taxon>Pseudomonadati</taxon>
        <taxon>Bacteroidota</taxon>
        <taxon>Chitinophagia</taxon>
        <taxon>Chitinophagales</taxon>
        <taxon>Chitinophagaceae</taxon>
        <taxon>Flaviaestuariibacter</taxon>
    </lineage>
</organism>
<sequence>MYQTLLTSLENGILTVTINRPEKLNALNKDVITELASVISEIENNNEIRSAIITGAGPKSFVAGADISEFVGLSKEEGENLARHGQETVFNRIERSAKPIVAAVNGFALGGGCELAMSCHFRLASDNARFGQPEVNLGLIPGYGGTQRLVQLVGKGRALELLLSGNMVDAATAAQWGLVNHVTTPDELLAKTRALLDTINSKAPIAVAHCIAAANAVYDESQNGYETEIRAFGESFATDDMREGTSAFLEKRKPAFTGK</sequence>
<keyword evidence="2" id="KW-0456">Lyase</keyword>
<name>A0A4R4E5I3_9BACT</name>
<dbReference type="EMBL" id="SKFH01000001">
    <property type="protein sequence ID" value="TCZ74896.1"/>
    <property type="molecule type" value="Genomic_DNA"/>
</dbReference>
<dbReference type="Gene3D" id="3.90.226.10">
    <property type="entry name" value="2-enoyl-CoA Hydratase, Chain A, domain 1"/>
    <property type="match status" value="1"/>
</dbReference>
<evidence type="ECO:0000313" key="5">
    <source>
        <dbReference type="Proteomes" id="UP000295164"/>
    </source>
</evidence>
<evidence type="ECO:0000256" key="1">
    <source>
        <dbReference type="ARBA" id="ARBA00005254"/>
    </source>
</evidence>
<dbReference type="RefSeq" id="WP_131850251.1">
    <property type="nucleotide sequence ID" value="NZ_SKFH01000001.1"/>
</dbReference>
<dbReference type="GO" id="GO:0016829">
    <property type="term" value="F:lyase activity"/>
    <property type="evidence" value="ECO:0007669"/>
    <property type="project" value="UniProtKB-KW"/>
</dbReference>
<dbReference type="InterPro" id="IPR018376">
    <property type="entry name" value="Enoyl-CoA_hyd/isom_CS"/>
</dbReference>
<reference evidence="4 5" key="1">
    <citation type="submission" date="2019-03" db="EMBL/GenBank/DDBJ databases">
        <authorList>
            <person name="Kim M.K.M."/>
        </authorList>
    </citation>
    <scope>NUCLEOTIDE SEQUENCE [LARGE SCALE GENOMIC DNA]</scope>
    <source>
        <strain evidence="4 5">17J68-15</strain>
    </source>
</reference>
<dbReference type="InterPro" id="IPR029045">
    <property type="entry name" value="ClpP/crotonase-like_dom_sf"/>
</dbReference>
<dbReference type="FunFam" id="3.90.226.10:FF:000009">
    <property type="entry name" value="Carnitinyl-CoA dehydratase"/>
    <property type="match status" value="1"/>
</dbReference>
<protein>
    <submittedName>
        <fullName evidence="4">Enoyl-CoA hydratase</fullName>
    </submittedName>
</protein>
<accession>A0A4R4E5I3</accession>
<evidence type="ECO:0000256" key="2">
    <source>
        <dbReference type="ARBA" id="ARBA00023239"/>
    </source>
</evidence>
<gene>
    <name evidence="4" type="ORF">E0486_00905</name>
</gene>
<dbReference type="SUPFAM" id="SSF52096">
    <property type="entry name" value="ClpP/crotonase"/>
    <property type="match status" value="1"/>
</dbReference>
<dbReference type="PANTHER" id="PTHR11941:SF54">
    <property type="entry name" value="ENOYL-COA HYDRATASE, MITOCHONDRIAL"/>
    <property type="match status" value="1"/>
</dbReference>
<comment type="similarity">
    <text evidence="1 3">Belongs to the enoyl-CoA hydratase/isomerase family.</text>
</comment>
<keyword evidence="5" id="KW-1185">Reference proteome</keyword>
<comment type="caution">
    <text evidence="4">The sequence shown here is derived from an EMBL/GenBank/DDBJ whole genome shotgun (WGS) entry which is preliminary data.</text>
</comment>
<dbReference type="Pfam" id="PF00378">
    <property type="entry name" value="ECH_1"/>
    <property type="match status" value="1"/>
</dbReference>
<dbReference type="GO" id="GO:0006635">
    <property type="term" value="P:fatty acid beta-oxidation"/>
    <property type="evidence" value="ECO:0007669"/>
    <property type="project" value="TreeGrafter"/>
</dbReference>
<dbReference type="OrthoDB" id="9775794at2"/>
<dbReference type="PROSITE" id="PS00166">
    <property type="entry name" value="ENOYL_COA_HYDRATASE"/>
    <property type="match status" value="1"/>
</dbReference>
<dbReference type="InterPro" id="IPR001753">
    <property type="entry name" value="Enoyl-CoA_hydra/iso"/>
</dbReference>
<proteinExistence type="inferred from homology"/>
<dbReference type="Gene3D" id="1.10.12.10">
    <property type="entry name" value="Lyase 2-enoyl-coa Hydratase, Chain A, domain 2"/>
    <property type="match status" value="1"/>
</dbReference>
<dbReference type="PANTHER" id="PTHR11941">
    <property type="entry name" value="ENOYL-COA HYDRATASE-RELATED"/>
    <property type="match status" value="1"/>
</dbReference>
<dbReference type="CDD" id="cd06558">
    <property type="entry name" value="crotonase-like"/>
    <property type="match status" value="1"/>
</dbReference>
<dbReference type="Proteomes" id="UP000295164">
    <property type="component" value="Unassembled WGS sequence"/>
</dbReference>
<dbReference type="AlphaFoldDB" id="A0A4R4E5I3"/>
<evidence type="ECO:0000256" key="3">
    <source>
        <dbReference type="RuleBase" id="RU003707"/>
    </source>
</evidence>
<evidence type="ECO:0000313" key="4">
    <source>
        <dbReference type="EMBL" id="TCZ74896.1"/>
    </source>
</evidence>
<dbReference type="InterPro" id="IPR014748">
    <property type="entry name" value="Enoyl-CoA_hydra_C"/>
</dbReference>